<keyword evidence="1" id="KW-0812">Transmembrane</keyword>
<sequence length="180" mass="19437">MTEQAVVLDEETVELEFMQLREDMADAVRLVIRKRGGVTRLLNHPAFLACVVSAGIVLVVLGVLSGVAAGVGWGVGLTVWAVAVFLNPGTSAGRMLEANRHHGLIRITVGSGGVRMVSEHSDLRMGWANFGSYAESGRVFVLRSPDRAGNCALVLVKQGVRGERGVERLRELLDRHLARV</sequence>
<dbReference type="EMBL" id="JBHSKN010000019">
    <property type="protein sequence ID" value="MFC5242627.1"/>
    <property type="molecule type" value="Genomic_DNA"/>
</dbReference>
<dbReference type="Proteomes" id="UP001596035">
    <property type="component" value="Unassembled WGS sequence"/>
</dbReference>
<feature type="transmembrane region" description="Helical" evidence="1">
    <location>
        <begin position="41"/>
        <end position="61"/>
    </location>
</feature>
<evidence type="ECO:0008006" key="4">
    <source>
        <dbReference type="Google" id="ProtNLM"/>
    </source>
</evidence>
<protein>
    <recommendedName>
        <fullName evidence="4">YcxB-like protein domain-containing protein</fullName>
    </recommendedName>
</protein>
<keyword evidence="1" id="KW-0472">Membrane</keyword>
<gene>
    <name evidence="2" type="ORF">ACFPWV_22370</name>
</gene>
<comment type="caution">
    <text evidence="2">The sequence shown here is derived from an EMBL/GenBank/DDBJ whole genome shotgun (WGS) entry which is preliminary data.</text>
</comment>
<organism evidence="2 3">
    <name type="scientific">Streptomyces atrovirens</name>
    <dbReference type="NCBI Taxonomy" id="285556"/>
    <lineage>
        <taxon>Bacteria</taxon>
        <taxon>Bacillati</taxon>
        <taxon>Actinomycetota</taxon>
        <taxon>Actinomycetes</taxon>
        <taxon>Kitasatosporales</taxon>
        <taxon>Streptomycetaceae</taxon>
        <taxon>Streptomyces</taxon>
    </lineage>
</organism>
<dbReference type="RefSeq" id="WP_344564531.1">
    <property type="nucleotide sequence ID" value="NZ_BAAATG010000034.1"/>
</dbReference>
<accession>A0ABW0DYP6</accession>
<proteinExistence type="predicted"/>
<keyword evidence="1" id="KW-1133">Transmembrane helix</keyword>
<evidence type="ECO:0000313" key="2">
    <source>
        <dbReference type="EMBL" id="MFC5242627.1"/>
    </source>
</evidence>
<reference evidence="3" key="1">
    <citation type="journal article" date="2019" name="Int. J. Syst. Evol. Microbiol.">
        <title>The Global Catalogue of Microorganisms (GCM) 10K type strain sequencing project: providing services to taxonomists for standard genome sequencing and annotation.</title>
        <authorList>
            <consortium name="The Broad Institute Genomics Platform"/>
            <consortium name="The Broad Institute Genome Sequencing Center for Infectious Disease"/>
            <person name="Wu L."/>
            <person name="Ma J."/>
        </authorList>
    </citation>
    <scope>NUCLEOTIDE SEQUENCE [LARGE SCALE GENOMIC DNA]</scope>
    <source>
        <strain evidence="3">CGMCC 4.7131</strain>
    </source>
</reference>
<evidence type="ECO:0000313" key="3">
    <source>
        <dbReference type="Proteomes" id="UP001596035"/>
    </source>
</evidence>
<name>A0ABW0DYP6_9ACTN</name>
<feature type="transmembrane region" description="Helical" evidence="1">
    <location>
        <begin position="67"/>
        <end position="86"/>
    </location>
</feature>
<keyword evidence="3" id="KW-1185">Reference proteome</keyword>
<evidence type="ECO:0000256" key="1">
    <source>
        <dbReference type="SAM" id="Phobius"/>
    </source>
</evidence>